<evidence type="ECO:0000313" key="8">
    <source>
        <dbReference type="Proteomes" id="UP000595140"/>
    </source>
</evidence>
<proteinExistence type="predicted"/>
<dbReference type="OrthoDB" id="422427at2759"/>
<evidence type="ECO:0000256" key="1">
    <source>
        <dbReference type="ARBA" id="ARBA00004123"/>
    </source>
</evidence>
<protein>
    <recommendedName>
        <fullName evidence="6">26S proteasome regulatory subunit Rpn7 N-terminal domain-containing protein</fullName>
    </recommendedName>
</protein>
<dbReference type="Proteomes" id="UP000595140">
    <property type="component" value="Unassembled WGS sequence"/>
</dbReference>
<keyword evidence="5" id="KW-0539">Nucleus</keyword>
<name>A0A484M947_9ASTE</name>
<dbReference type="InterPro" id="IPR045135">
    <property type="entry name" value="Rpn7_N"/>
</dbReference>
<dbReference type="InterPro" id="IPR019585">
    <property type="entry name" value="Rpn7/CSN1"/>
</dbReference>
<dbReference type="Gene3D" id="1.25.40.570">
    <property type="match status" value="2"/>
</dbReference>
<evidence type="ECO:0000259" key="6">
    <source>
        <dbReference type="Pfam" id="PF10602"/>
    </source>
</evidence>
<sequence>MAYEEIKRGSDTVSFSDVVSKIDGRLGPDYGLDHVWIESEDLRAEKKKNRLENDLNPYMKNYSIKESIRMGFTEFGDFYYSRVSIEMSQSVHVTTYANKAKQIQDALDPITMSKLCCALGLAHLEAKRYKLAARMFLEVGQELTNHYMEVIAPQDVATYGGLCALASFERAELKP</sequence>
<keyword evidence="4" id="KW-0736">Signalosome</keyword>
<reference evidence="7 8" key="1">
    <citation type="submission" date="2018-04" db="EMBL/GenBank/DDBJ databases">
        <authorList>
            <person name="Vogel A."/>
        </authorList>
    </citation>
    <scope>NUCLEOTIDE SEQUENCE [LARGE SCALE GENOMIC DNA]</scope>
</reference>
<gene>
    <name evidence="7" type="ORF">CCAM_LOCUS26282</name>
</gene>
<organism evidence="7 8">
    <name type="scientific">Cuscuta campestris</name>
    <dbReference type="NCBI Taxonomy" id="132261"/>
    <lineage>
        <taxon>Eukaryota</taxon>
        <taxon>Viridiplantae</taxon>
        <taxon>Streptophyta</taxon>
        <taxon>Embryophyta</taxon>
        <taxon>Tracheophyta</taxon>
        <taxon>Spermatophyta</taxon>
        <taxon>Magnoliopsida</taxon>
        <taxon>eudicotyledons</taxon>
        <taxon>Gunneridae</taxon>
        <taxon>Pentapetalae</taxon>
        <taxon>asterids</taxon>
        <taxon>lamiids</taxon>
        <taxon>Solanales</taxon>
        <taxon>Convolvulaceae</taxon>
        <taxon>Cuscuteae</taxon>
        <taxon>Cuscuta</taxon>
        <taxon>Cuscuta subgen. Grammica</taxon>
        <taxon>Cuscuta sect. Cleistogrammica</taxon>
    </lineage>
</organism>
<comment type="subcellular location">
    <subcellularLocation>
        <location evidence="2">Cytoplasm</location>
    </subcellularLocation>
    <subcellularLocation>
        <location evidence="1">Nucleus</location>
    </subcellularLocation>
</comment>
<keyword evidence="3" id="KW-0963">Cytoplasm</keyword>
<evidence type="ECO:0000256" key="4">
    <source>
        <dbReference type="ARBA" id="ARBA00022790"/>
    </source>
</evidence>
<dbReference type="GO" id="GO:0005737">
    <property type="term" value="C:cytoplasm"/>
    <property type="evidence" value="ECO:0007669"/>
    <property type="project" value="UniProtKB-SubCell"/>
</dbReference>
<evidence type="ECO:0000313" key="7">
    <source>
        <dbReference type="EMBL" id="VFQ84506.1"/>
    </source>
</evidence>
<evidence type="ECO:0000256" key="3">
    <source>
        <dbReference type="ARBA" id="ARBA00022490"/>
    </source>
</evidence>
<dbReference type="PANTHER" id="PTHR14145">
    <property type="entry name" value="26S PROTESOME SUBUNIT 6"/>
    <property type="match status" value="1"/>
</dbReference>
<dbReference type="Pfam" id="PF10602">
    <property type="entry name" value="RPN7"/>
    <property type="match status" value="1"/>
</dbReference>
<feature type="domain" description="26S proteasome regulatory subunit Rpn7 N-terminal" evidence="6">
    <location>
        <begin position="82"/>
        <end position="174"/>
    </location>
</feature>
<accession>A0A484M947</accession>
<dbReference type="PANTHER" id="PTHR14145:SF2">
    <property type="entry name" value="COP9 SIGNALOSOME COMPLEX SUBUNIT 1"/>
    <property type="match status" value="1"/>
</dbReference>
<dbReference type="AlphaFoldDB" id="A0A484M947"/>
<evidence type="ECO:0000256" key="2">
    <source>
        <dbReference type="ARBA" id="ARBA00004496"/>
    </source>
</evidence>
<dbReference type="GO" id="GO:0008180">
    <property type="term" value="C:COP9 signalosome"/>
    <property type="evidence" value="ECO:0007669"/>
    <property type="project" value="UniProtKB-KW"/>
</dbReference>
<dbReference type="EMBL" id="OOIL02002764">
    <property type="protein sequence ID" value="VFQ84506.1"/>
    <property type="molecule type" value="Genomic_DNA"/>
</dbReference>
<evidence type="ECO:0000256" key="5">
    <source>
        <dbReference type="ARBA" id="ARBA00023242"/>
    </source>
</evidence>
<keyword evidence="8" id="KW-1185">Reference proteome</keyword>